<evidence type="ECO:0000256" key="1">
    <source>
        <dbReference type="SAM" id="SignalP"/>
    </source>
</evidence>
<keyword evidence="3" id="KW-1185">Reference proteome</keyword>
<name>A0A388M5U8_CHABU</name>
<dbReference type="OrthoDB" id="152248at2759"/>
<dbReference type="PANTHER" id="PTHR38847">
    <property type="match status" value="1"/>
</dbReference>
<gene>
    <name evidence="2" type="ORF">CBR_g49734</name>
</gene>
<accession>A0A388M5U8</accession>
<feature type="signal peptide" evidence="1">
    <location>
        <begin position="1"/>
        <end position="29"/>
    </location>
</feature>
<dbReference type="AlphaFoldDB" id="A0A388M5U8"/>
<comment type="caution">
    <text evidence="2">The sequence shown here is derived from an EMBL/GenBank/DDBJ whole genome shotgun (WGS) entry which is preliminary data.</text>
</comment>
<dbReference type="InterPro" id="IPR025649">
    <property type="entry name" value="DUF4360"/>
</dbReference>
<dbReference type="Pfam" id="PF14273">
    <property type="entry name" value="DUF4360"/>
    <property type="match status" value="1"/>
</dbReference>
<sequence length="201" mass="21692">MARSLLPAMAVMVALSVVTILSVATPAVAVPRKVAITSVTYGGTGCNWTDTSYVLSPDYTILTFIFGNLIATTDSGMLGLRKFCQISLSLDYPRRWSLTLGSVTGRGFADISAASQGVYETQFYFSGQLGTPTITRTIPGPQTGNFEVTDNFLTLVYSKCHETPNLNIKHVVRVEGSKALVGVDSSDSTFKLLFGLLWKKC</sequence>
<protein>
    <submittedName>
        <fullName evidence="2">Uncharacterized protein</fullName>
    </submittedName>
</protein>
<dbReference type="Proteomes" id="UP000265515">
    <property type="component" value="Unassembled WGS sequence"/>
</dbReference>
<reference evidence="2 3" key="1">
    <citation type="journal article" date="2018" name="Cell">
        <title>The Chara Genome: Secondary Complexity and Implications for Plant Terrestrialization.</title>
        <authorList>
            <person name="Nishiyama T."/>
            <person name="Sakayama H."/>
            <person name="Vries J.D."/>
            <person name="Buschmann H."/>
            <person name="Saint-Marcoux D."/>
            <person name="Ullrich K.K."/>
            <person name="Haas F.B."/>
            <person name="Vanderstraeten L."/>
            <person name="Becker D."/>
            <person name="Lang D."/>
            <person name="Vosolsobe S."/>
            <person name="Rombauts S."/>
            <person name="Wilhelmsson P.K.I."/>
            <person name="Janitza P."/>
            <person name="Kern R."/>
            <person name="Heyl A."/>
            <person name="Rumpler F."/>
            <person name="Villalobos L.I.A.C."/>
            <person name="Clay J.M."/>
            <person name="Skokan R."/>
            <person name="Toyoda A."/>
            <person name="Suzuki Y."/>
            <person name="Kagoshima H."/>
            <person name="Schijlen E."/>
            <person name="Tajeshwar N."/>
            <person name="Catarino B."/>
            <person name="Hetherington A.J."/>
            <person name="Saltykova A."/>
            <person name="Bonnot C."/>
            <person name="Breuninger H."/>
            <person name="Symeonidi A."/>
            <person name="Radhakrishnan G.V."/>
            <person name="Van Nieuwerburgh F."/>
            <person name="Deforce D."/>
            <person name="Chang C."/>
            <person name="Karol K.G."/>
            <person name="Hedrich R."/>
            <person name="Ulvskov P."/>
            <person name="Glockner G."/>
            <person name="Delwiche C.F."/>
            <person name="Petrasek J."/>
            <person name="Van de Peer Y."/>
            <person name="Friml J."/>
            <person name="Beilby M."/>
            <person name="Dolan L."/>
            <person name="Kohara Y."/>
            <person name="Sugano S."/>
            <person name="Fujiyama A."/>
            <person name="Delaux P.-M."/>
            <person name="Quint M."/>
            <person name="TheiBen G."/>
            <person name="Hagemann M."/>
            <person name="Harholt J."/>
            <person name="Dunand C."/>
            <person name="Zachgo S."/>
            <person name="Langdale J."/>
            <person name="Maumus F."/>
            <person name="Straeten D.V.D."/>
            <person name="Gould S.B."/>
            <person name="Rensing S.A."/>
        </authorList>
    </citation>
    <scope>NUCLEOTIDE SEQUENCE [LARGE SCALE GENOMIC DNA]</scope>
    <source>
        <strain evidence="2 3">S276</strain>
    </source>
</reference>
<organism evidence="2 3">
    <name type="scientific">Chara braunii</name>
    <name type="common">Braun's stonewort</name>
    <dbReference type="NCBI Taxonomy" id="69332"/>
    <lineage>
        <taxon>Eukaryota</taxon>
        <taxon>Viridiplantae</taxon>
        <taxon>Streptophyta</taxon>
        <taxon>Charophyceae</taxon>
        <taxon>Charales</taxon>
        <taxon>Characeae</taxon>
        <taxon>Chara</taxon>
    </lineage>
</organism>
<dbReference type="STRING" id="69332.A0A388M5U8"/>
<dbReference type="Gramene" id="GBG89885">
    <property type="protein sequence ID" value="GBG89885"/>
    <property type="gene ID" value="CBR_g49734"/>
</dbReference>
<proteinExistence type="predicted"/>
<dbReference type="EMBL" id="BFEA01000768">
    <property type="protein sequence ID" value="GBG89885.1"/>
    <property type="molecule type" value="Genomic_DNA"/>
</dbReference>
<dbReference type="PANTHER" id="PTHR38847:SF1">
    <property type="entry name" value="PSEUDOURIDINE SYNTHASE RSUA_RLUA-LIKE DOMAIN-CONTAINING PROTEIN"/>
    <property type="match status" value="1"/>
</dbReference>
<keyword evidence="1" id="KW-0732">Signal</keyword>
<evidence type="ECO:0000313" key="2">
    <source>
        <dbReference type="EMBL" id="GBG89885.1"/>
    </source>
</evidence>
<evidence type="ECO:0000313" key="3">
    <source>
        <dbReference type="Proteomes" id="UP000265515"/>
    </source>
</evidence>
<feature type="chain" id="PRO_5017199953" evidence="1">
    <location>
        <begin position="30"/>
        <end position="201"/>
    </location>
</feature>